<feature type="region of interest" description="Disordered" evidence="1">
    <location>
        <begin position="257"/>
        <end position="288"/>
    </location>
</feature>
<feature type="compositionally biased region" description="Acidic residues" evidence="1">
    <location>
        <begin position="279"/>
        <end position="288"/>
    </location>
</feature>
<evidence type="ECO:0000256" key="1">
    <source>
        <dbReference type="SAM" id="MobiDB-lite"/>
    </source>
</evidence>
<evidence type="ECO:0000313" key="2">
    <source>
        <dbReference type="EMBL" id="KAK3292819.1"/>
    </source>
</evidence>
<name>A0AAE0LQ54_9PEZI</name>
<comment type="caution">
    <text evidence="2">The sequence shown here is derived from an EMBL/GenBank/DDBJ whole genome shotgun (WGS) entry which is preliminary data.</text>
</comment>
<reference evidence="2" key="1">
    <citation type="journal article" date="2023" name="Mol. Phylogenet. Evol.">
        <title>Genome-scale phylogeny and comparative genomics of the fungal order Sordariales.</title>
        <authorList>
            <person name="Hensen N."/>
            <person name="Bonometti L."/>
            <person name="Westerberg I."/>
            <person name="Brannstrom I.O."/>
            <person name="Guillou S."/>
            <person name="Cros-Aarteil S."/>
            <person name="Calhoun S."/>
            <person name="Haridas S."/>
            <person name="Kuo A."/>
            <person name="Mondo S."/>
            <person name="Pangilinan J."/>
            <person name="Riley R."/>
            <person name="LaButti K."/>
            <person name="Andreopoulos B."/>
            <person name="Lipzen A."/>
            <person name="Chen C."/>
            <person name="Yan M."/>
            <person name="Daum C."/>
            <person name="Ng V."/>
            <person name="Clum A."/>
            <person name="Steindorff A."/>
            <person name="Ohm R.A."/>
            <person name="Martin F."/>
            <person name="Silar P."/>
            <person name="Natvig D.O."/>
            <person name="Lalanne C."/>
            <person name="Gautier V."/>
            <person name="Ament-Velasquez S.L."/>
            <person name="Kruys A."/>
            <person name="Hutchinson M.I."/>
            <person name="Powell A.J."/>
            <person name="Barry K."/>
            <person name="Miller A.N."/>
            <person name="Grigoriev I.V."/>
            <person name="Debuchy R."/>
            <person name="Gladieux P."/>
            <person name="Hiltunen Thoren M."/>
            <person name="Johannesson H."/>
        </authorList>
    </citation>
    <scope>NUCLEOTIDE SEQUENCE</scope>
    <source>
        <strain evidence="2">CBS 168.71</strain>
    </source>
</reference>
<sequence>MCHQVVELYNICGCLYYQHAVDRCASYGRPRHGIQRKTIRVGYMCSDHYVDSGMAAGPPAGFASFENSRRPEPRRRNGHRLTTPADGFISDRDGPAAPRQVTRPIAAAPKSHNELEPPGVPNSTDGDDLNWMPSDPADSDSSRDSDGESGVSVASSATTIDGDTVGLLFTKLLHFGDLRFLWPQLIARSATWKRSQRTIERLLRRYSDDLHKLALNEPSNELITNEERALRIRASKFVRRSRANIAQRLCEAHYDFSEQRPTEADTEKAGEQDGRDVPPFEDSDSAPEDESLFVPEAAETFLFRTEPILFLQASVKALVRSRAPRSTGFGADMWNRSKLWFENTLLSKAWHPRSKLENSTRLHWTCACGKALYDDFVELRPGALAELHSLLQHYGKDTTVDNDMEVFDVENGPEQSRDWKQTISQVVSSWTQLLASRKKATNLPRYVQDKKKAAIPIGACSRTGTDGGEAHDFVLLCIPFMRLATKLYQPEICRINSDQEFIQLLRHYYASKRGPSPWKWLRRVKAINFVKVGT</sequence>
<feature type="region of interest" description="Disordered" evidence="1">
    <location>
        <begin position="61"/>
        <end position="155"/>
    </location>
</feature>
<dbReference type="RefSeq" id="XP_062656333.1">
    <property type="nucleotide sequence ID" value="XM_062804252.1"/>
</dbReference>
<proteinExistence type="predicted"/>
<dbReference type="EMBL" id="JAUEPN010000006">
    <property type="protein sequence ID" value="KAK3292819.1"/>
    <property type="molecule type" value="Genomic_DNA"/>
</dbReference>
<gene>
    <name evidence="2" type="ORF">B0H64DRAFT_402750</name>
</gene>
<protein>
    <submittedName>
        <fullName evidence="2">Uncharacterized protein</fullName>
    </submittedName>
</protein>
<feature type="compositionally biased region" description="Basic and acidic residues" evidence="1">
    <location>
        <begin position="257"/>
        <end position="278"/>
    </location>
</feature>
<dbReference type="Proteomes" id="UP001278766">
    <property type="component" value="Unassembled WGS sequence"/>
</dbReference>
<reference evidence="2" key="2">
    <citation type="submission" date="2023-06" db="EMBL/GenBank/DDBJ databases">
        <authorList>
            <consortium name="Lawrence Berkeley National Laboratory"/>
            <person name="Haridas S."/>
            <person name="Hensen N."/>
            <person name="Bonometti L."/>
            <person name="Westerberg I."/>
            <person name="Brannstrom I.O."/>
            <person name="Guillou S."/>
            <person name="Cros-Aarteil S."/>
            <person name="Calhoun S."/>
            <person name="Kuo A."/>
            <person name="Mondo S."/>
            <person name="Pangilinan J."/>
            <person name="Riley R."/>
            <person name="Labutti K."/>
            <person name="Andreopoulos B."/>
            <person name="Lipzen A."/>
            <person name="Chen C."/>
            <person name="Yanf M."/>
            <person name="Daum C."/>
            <person name="Ng V."/>
            <person name="Clum A."/>
            <person name="Steindorff A."/>
            <person name="Ohm R."/>
            <person name="Martin F."/>
            <person name="Silar P."/>
            <person name="Natvig D."/>
            <person name="Lalanne C."/>
            <person name="Gautier V."/>
            <person name="Ament-Velasquez S.L."/>
            <person name="Kruys A."/>
            <person name="Hutchinson M.I."/>
            <person name="Powell A.J."/>
            <person name="Barry K."/>
            <person name="Miller A.N."/>
            <person name="Grigoriev I.V."/>
            <person name="Debuchy R."/>
            <person name="Gladieux P."/>
            <person name="Thoren M.H."/>
            <person name="Johannesson H."/>
        </authorList>
    </citation>
    <scope>NUCLEOTIDE SEQUENCE</scope>
    <source>
        <strain evidence="2">CBS 168.71</strain>
    </source>
</reference>
<dbReference type="GeneID" id="87841200"/>
<evidence type="ECO:0000313" key="3">
    <source>
        <dbReference type="Proteomes" id="UP001278766"/>
    </source>
</evidence>
<accession>A0AAE0LQ54</accession>
<organism evidence="2 3">
    <name type="scientific">Chaetomium fimeti</name>
    <dbReference type="NCBI Taxonomy" id="1854472"/>
    <lineage>
        <taxon>Eukaryota</taxon>
        <taxon>Fungi</taxon>
        <taxon>Dikarya</taxon>
        <taxon>Ascomycota</taxon>
        <taxon>Pezizomycotina</taxon>
        <taxon>Sordariomycetes</taxon>
        <taxon>Sordariomycetidae</taxon>
        <taxon>Sordariales</taxon>
        <taxon>Chaetomiaceae</taxon>
        <taxon>Chaetomium</taxon>
    </lineage>
</organism>
<keyword evidence="3" id="KW-1185">Reference proteome</keyword>
<dbReference type="AlphaFoldDB" id="A0AAE0LQ54"/>